<protein>
    <submittedName>
        <fullName evidence="2">Uncharacterized protein</fullName>
    </submittedName>
</protein>
<evidence type="ECO:0000313" key="1">
    <source>
        <dbReference type="EMBL" id="VFK16278.1"/>
    </source>
</evidence>
<dbReference type="AlphaFoldDB" id="A0A450XQS8"/>
<sequence length="88" mass="9952">MIRPYPGVETRDLSRLWNSDVFARILGDRITSEASPQADKSMNRGTLRFDLGIKPKFNDPVIPAWKPESSAMDGALIVREDLLLDSRH</sequence>
<name>A0A450XQS8_9GAMM</name>
<gene>
    <name evidence="1" type="ORF">BECKLPF1236A_GA0070988_101424</name>
    <name evidence="2" type="ORF">BECKLPF1236C_GA0070990_101445</name>
</gene>
<dbReference type="EMBL" id="CAADFP010000144">
    <property type="protein sequence ID" value="VFK31635.1"/>
    <property type="molecule type" value="Genomic_DNA"/>
</dbReference>
<evidence type="ECO:0000313" key="2">
    <source>
        <dbReference type="EMBL" id="VFK31635.1"/>
    </source>
</evidence>
<proteinExistence type="predicted"/>
<organism evidence="2">
    <name type="scientific">Candidatus Kentrum sp. LPFa</name>
    <dbReference type="NCBI Taxonomy" id="2126335"/>
    <lineage>
        <taxon>Bacteria</taxon>
        <taxon>Pseudomonadati</taxon>
        <taxon>Pseudomonadota</taxon>
        <taxon>Gammaproteobacteria</taxon>
        <taxon>Candidatus Kentrum</taxon>
    </lineage>
</organism>
<dbReference type="EMBL" id="CAADFM010000142">
    <property type="protein sequence ID" value="VFK16278.1"/>
    <property type="molecule type" value="Genomic_DNA"/>
</dbReference>
<reference evidence="2" key="1">
    <citation type="submission" date="2019-02" db="EMBL/GenBank/DDBJ databases">
        <authorList>
            <person name="Gruber-Vodicka R. H."/>
            <person name="Seah K. B. B."/>
        </authorList>
    </citation>
    <scope>NUCLEOTIDE SEQUENCE</scope>
    <source>
        <strain evidence="1">BECK_S312</strain>
        <strain evidence="2">BECK_S426</strain>
    </source>
</reference>
<accession>A0A450XQS8</accession>